<comment type="similarity">
    <text evidence="1">Belongs to the TolB family.</text>
</comment>
<dbReference type="AlphaFoldDB" id="A0A5D3YNP5"/>
<dbReference type="InterPro" id="IPR011659">
    <property type="entry name" value="WD40"/>
</dbReference>
<proteinExistence type="inferred from homology"/>
<dbReference type="SUPFAM" id="SSF69304">
    <property type="entry name" value="Tricorn protease N-terminal domain"/>
    <property type="match status" value="1"/>
</dbReference>
<feature type="region of interest" description="Disordered" evidence="2">
    <location>
        <begin position="358"/>
        <end position="381"/>
    </location>
</feature>
<dbReference type="Pfam" id="PF07676">
    <property type="entry name" value="PD40"/>
    <property type="match status" value="2"/>
</dbReference>
<evidence type="ECO:0000313" key="5">
    <source>
        <dbReference type="EMBL" id="TYP95302.1"/>
    </source>
</evidence>
<comment type="caution">
    <text evidence="5">The sequence shown here is derived from an EMBL/GenBank/DDBJ whole genome shotgun (WGS) entry which is preliminary data.</text>
</comment>
<dbReference type="PROSITE" id="PS51257">
    <property type="entry name" value="PROKAR_LIPOPROTEIN"/>
    <property type="match status" value="1"/>
</dbReference>
<protein>
    <recommendedName>
        <fullName evidence="4">Prolow-density lipoprotein receptor-related protein 1-like beta-propeller domain-containing protein</fullName>
    </recommendedName>
</protein>
<dbReference type="PANTHER" id="PTHR36842:SF1">
    <property type="entry name" value="PROTEIN TOLB"/>
    <property type="match status" value="1"/>
</dbReference>
<evidence type="ECO:0000256" key="2">
    <source>
        <dbReference type="SAM" id="MobiDB-lite"/>
    </source>
</evidence>
<evidence type="ECO:0000256" key="1">
    <source>
        <dbReference type="ARBA" id="ARBA00009820"/>
    </source>
</evidence>
<dbReference type="Gene3D" id="2.120.10.30">
    <property type="entry name" value="TolB, C-terminal domain"/>
    <property type="match status" value="1"/>
</dbReference>
<evidence type="ECO:0000259" key="4">
    <source>
        <dbReference type="Pfam" id="PF16472"/>
    </source>
</evidence>
<dbReference type="Proteomes" id="UP000324595">
    <property type="component" value="Unassembled WGS sequence"/>
</dbReference>
<dbReference type="Pfam" id="PF16472">
    <property type="entry name" value="DUF5050"/>
    <property type="match status" value="1"/>
</dbReference>
<dbReference type="EMBL" id="VNHY01000001">
    <property type="protein sequence ID" value="TYP95302.1"/>
    <property type="molecule type" value="Genomic_DNA"/>
</dbReference>
<dbReference type="OrthoDB" id="9815657at2"/>
<feature type="chain" id="PRO_5023055833" description="Prolow-density lipoprotein receptor-related protein 1-like beta-propeller domain-containing protein" evidence="3">
    <location>
        <begin position="20"/>
        <end position="381"/>
    </location>
</feature>
<dbReference type="InterPro" id="IPR011042">
    <property type="entry name" value="6-blade_b-propeller_TolB-like"/>
</dbReference>
<name>A0A5D3YNP5_9BACT</name>
<accession>A0A5D3YNP5</accession>
<keyword evidence="3" id="KW-0732">Signal</keyword>
<feature type="compositionally biased region" description="Polar residues" evidence="2">
    <location>
        <begin position="361"/>
        <end position="372"/>
    </location>
</feature>
<evidence type="ECO:0000256" key="3">
    <source>
        <dbReference type="SAM" id="SignalP"/>
    </source>
</evidence>
<organism evidence="5 6">
    <name type="scientific">Fodinibius salinus</name>
    <dbReference type="NCBI Taxonomy" id="860790"/>
    <lineage>
        <taxon>Bacteria</taxon>
        <taxon>Pseudomonadati</taxon>
        <taxon>Balneolota</taxon>
        <taxon>Balneolia</taxon>
        <taxon>Balneolales</taxon>
        <taxon>Balneolaceae</taxon>
        <taxon>Fodinibius</taxon>
    </lineage>
</organism>
<sequence>MYKSTLLSLVLSFLLVSCGGGDSTGSEPPPELTTGAVEVTTSTTGDDIDGDGFTVAAANASSSIDPNDTTILTDLSEGSVDVELSGLTSNCTITGDNPKNVSVTAGDTTSTTFDLECEAQLRNEIVFLSDRDSYPYIFVMNEDGSDVRQLTNVGNHYIGDISSDGTQILYTDFSQDGLFRMNADGSEQQKLISDVNIGLGSWSPDESQIAFSSDRDGDYELYITDADGSNINQLTDNTYGDDSPDWSPNSDKVVFRSRPGSSFNLYTMNTDGTGLRQLTSQSSNVGGAQWSHDGQKLVFSRGEDIYTINADGSDEQLVYDGSRNLFNPSWSPDDSKIVYERNMSQGGYEIYVIDSDGGGQPTNITNSSSSNDKVPFWSPVQ</sequence>
<feature type="signal peptide" evidence="3">
    <location>
        <begin position="1"/>
        <end position="19"/>
    </location>
</feature>
<feature type="domain" description="Prolow-density lipoprotein receptor-related protein 1-like beta-propeller" evidence="4">
    <location>
        <begin position="117"/>
        <end position="239"/>
    </location>
</feature>
<gene>
    <name evidence="5" type="ORF">LX73_0600</name>
</gene>
<evidence type="ECO:0000313" key="6">
    <source>
        <dbReference type="Proteomes" id="UP000324595"/>
    </source>
</evidence>
<keyword evidence="6" id="KW-1185">Reference proteome</keyword>
<dbReference type="PANTHER" id="PTHR36842">
    <property type="entry name" value="PROTEIN TOLB HOMOLOG"/>
    <property type="match status" value="1"/>
</dbReference>
<dbReference type="RefSeq" id="WP_148897974.1">
    <property type="nucleotide sequence ID" value="NZ_VNHY01000001.1"/>
</dbReference>
<reference evidence="5 6" key="1">
    <citation type="submission" date="2019-07" db="EMBL/GenBank/DDBJ databases">
        <title>Genomic Encyclopedia of Archaeal and Bacterial Type Strains, Phase II (KMG-II): from individual species to whole genera.</title>
        <authorList>
            <person name="Goeker M."/>
        </authorList>
    </citation>
    <scope>NUCLEOTIDE SEQUENCE [LARGE SCALE GENOMIC DNA]</scope>
    <source>
        <strain evidence="5 6">DSM 21935</strain>
    </source>
</reference>
<dbReference type="Gene3D" id="2.120.10.60">
    <property type="entry name" value="Tricorn protease N-terminal domain"/>
    <property type="match status" value="1"/>
</dbReference>
<dbReference type="InterPro" id="IPR032485">
    <property type="entry name" value="LRP1-like_beta_prop"/>
</dbReference>